<keyword evidence="3" id="KW-0067">ATP-binding</keyword>
<dbReference type="Gene3D" id="3.30.930.10">
    <property type="entry name" value="Bira Bifunctional Protein, Domain 2"/>
    <property type="match status" value="1"/>
</dbReference>
<name>A0A645FMM5_9ZZZZ</name>
<gene>
    <name evidence="5" type="primary">asnS_34</name>
    <name evidence="5" type="ORF">SDC9_160987</name>
</gene>
<proteinExistence type="predicted"/>
<keyword evidence="1 5" id="KW-0436">Ligase</keyword>
<sequence>MKCDPNGNLCTFDLILPGVGEVFEGSERPMQKDIYEEKLLKGANLAKSFKWFLDGFEDQKHPISMFGCGIERLAMWLFGIKDIADIHQPYRKNCFSELL</sequence>
<protein>
    <submittedName>
        <fullName evidence="5">Asparagine--tRNA ligase</fullName>
        <ecNumber evidence="5">6.1.1.22</ecNumber>
    </submittedName>
</protein>
<dbReference type="AlphaFoldDB" id="A0A645FMM5"/>
<dbReference type="InterPro" id="IPR004364">
    <property type="entry name" value="Aa-tRNA-synt_II"/>
</dbReference>
<comment type="caution">
    <text evidence="5">The sequence shown here is derived from an EMBL/GenBank/DDBJ whole genome shotgun (WGS) entry which is preliminary data.</text>
</comment>
<accession>A0A645FMM5</accession>
<evidence type="ECO:0000256" key="1">
    <source>
        <dbReference type="ARBA" id="ARBA00022598"/>
    </source>
</evidence>
<dbReference type="GO" id="GO:0006418">
    <property type="term" value="P:tRNA aminoacylation for protein translation"/>
    <property type="evidence" value="ECO:0007669"/>
    <property type="project" value="InterPro"/>
</dbReference>
<evidence type="ECO:0000256" key="2">
    <source>
        <dbReference type="ARBA" id="ARBA00022741"/>
    </source>
</evidence>
<keyword evidence="2" id="KW-0547">Nucleotide-binding</keyword>
<evidence type="ECO:0000313" key="5">
    <source>
        <dbReference type="EMBL" id="MPN13664.1"/>
    </source>
</evidence>
<dbReference type="InterPro" id="IPR045864">
    <property type="entry name" value="aa-tRNA-synth_II/BPL/LPL"/>
</dbReference>
<evidence type="ECO:0000256" key="3">
    <source>
        <dbReference type="ARBA" id="ARBA00022840"/>
    </source>
</evidence>
<dbReference type="EMBL" id="VSSQ01060188">
    <property type="protein sequence ID" value="MPN13664.1"/>
    <property type="molecule type" value="Genomic_DNA"/>
</dbReference>
<dbReference type="Pfam" id="PF00152">
    <property type="entry name" value="tRNA-synt_2"/>
    <property type="match status" value="1"/>
</dbReference>
<dbReference type="GO" id="GO:0005524">
    <property type="term" value="F:ATP binding"/>
    <property type="evidence" value="ECO:0007669"/>
    <property type="project" value="InterPro"/>
</dbReference>
<reference evidence="5" key="1">
    <citation type="submission" date="2019-08" db="EMBL/GenBank/DDBJ databases">
        <authorList>
            <person name="Kucharzyk K."/>
            <person name="Murdoch R.W."/>
            <person name="Higgins S."/>
            <person name="Loffler F."/>
        </authorList>
    </citation>
    <scope>NUCLEOTIDE SEQUENCE</scope>
</reference>
<dbReference type="EC" id="6.1.1.22" evidence="5"/>
<feature type="domain" description="Aminoacyl-tRNA synthetase class II (D/K/N)" evidence="4">
    <location>
        <begin position="11"/>
        <end position="86"/>
    </location>
</feature>
<dbReference type="SUPFAM" id="SSF55681">
    <property type="entry name" value="Class II aaRS and biotin synthetases"/>
    <property type="match status" value="1"/>
</dbReference>
<organism evidence="5">
    <name type="scientific">bioreactor metagenome</name>
    <dbReference type="NCBI Taxonomy" id="1076179"/>
    <lineage>
        <taxon>unclassified sequences</taxon>
        <taxon>metagenomes</taxon>
        <taxon>ecological metagenomes</taxon>
    </lineage>
</organism>
<dbReference type="GO" id="GO:0004816">
    <property type="term" value="F:asparagine-tRNA ligase activity"/>
    <property type="evidence" value="ECO:0007669"/>
    <property type="project" value="UniProtKB-EC"/>
</dbReference>
<evidence type="ECO:0000259" key="4">
    <source>
        <dbReference type="Pfam" id="PF00152"/>
    </source>
</evidence>